<dbReference type="EC" id="1.2.99.2" evidence="9"/>
<name>B1I1E8_DESAP</name>
<evidence type="ECO:0000256" key="5">
    <source>
        <dbReference type="ARBA" id="ARBA00023002"/>
    </source>
</evidence>
<dbReference type="InterPro" id="IPR016101">
    <property type="entry name" value="CO_DH_a-bundle"/>
</dbReference>
<dbReference type="Gene3D" id="3.40.50.2030">
    <property type="match status" value="2"/>
</dbReference>
<dbReference type="Proteomes" id="UP000008544">
    <property type="component" value="Chromosome"/>
</dbReference>
<dbReference type="PANTHER" id="PTHR30109:SF6">
    <property type="entry name" value="ACETYL-COA DECARBONYLASE_SYNTHASE COMPLEX SUBUNIT ALPHA"/>
    <property type="match status" value="1"/>
</dbReference>
<dbReference type="PANTHER" id="PTHR30109">
    <property type="entry name" value="HYDROXYLAMINE REDUCTASE"/>
    <property type="match status" value="1"/>
</dbReference>
<dbReference type="GO" id="GO:0006091">
    <property type="term" value="P:generation of precursor metabolites and energy"/>
    <property type="evidence" value="ECO:0007669"/>
    <property type="project" value="InterPro"/>
</dbReference>
<dbReference type="OrthoDB" id="5421405at2"/>
<feature type="domain" description="4Fe-4S ferredoxin-type" evidence="8">
    <location>
        <begin position="418"/>
        <end position="448"/>
    </location>
</feature>
<gene>
    <name evidence="9" type="ordered locus">Daud_0105</name>
</gene>
<dbReference type="GO" id="GO:0043885">
    <property type="term" value="F:anaerobic carbon-monoxide dehydrogenase activity"/>
    <property type="evidence" value="ECO:0007669"/>
    <property type="project" value="InterPro"/>
</dbReference>
<dbReference type="EMBL" id="CP000860">
    <property type="protein sequence ID" value="ACA58673.1"/>
    <property type="molecule type" value="Genomic_DNA"/>
</dbReference>
<evidence type="ECO:0000256" key="7">
    <source>
        <dbReference type="ARBA" id="ARBA00023014"/>
    </source>
</evidence>
<evidence type="ECO:0000256" key="3">
    <source>
        <dbReference type="ARBA" id="ARBA00022723"/>
    </source>
</evidence>
<dbReference type="InterPro" id="IPR017896">
    <property type="entry name" value="4Fe4S_Fe-S-bd"/>
</dbReference>
<dbReference type="PROSITE" id="PS51379">
    <property type="entry name" value="4FE4S_FER_2"/>
    <property type="match status" value="1"/>
</dbReference>
<accession>B1I1E8</accession>
<evidence type="ECO:0000256" key="1">
    <source>
        <dbReference type="ARBA" id="ARBA00022485"/>
    </source>
</evidence>
<keyword evidence="10" id="KW-1185">Reference proteome</keyword>
<dbReference type="InterPro" id="IPR016099">
    <property type="entry name" value="Prismane-like_a/b-sand"/>
</dbReference>
<evidence type="ECO:0000256" key="4">
    <source>
        <dbReference type="ARBA" id="ARBA00022737"/>
    </source>
</evidence>
<dbReference type="Gene3D" id="1.20.1270.30">
    <property type="match status" value="1"/>
</dbReference>
<dbReference type="HOGENOM" id="CLU_361186_0_0_9"/>
<keyword evidence="4" id="KW-0677">Repeat</keyword>
<keyword evidence="1" id="KW-0004">4Fe-4S</keyword>
<dbReference type="GO" id="GO:0050418">
    <property type="term" value="F:hydroxylamine reductase activity"/>
    <property type="evidence" value="ECO:0007669"/>
    <property type="project" value="TreeGrafter"/>
</dbReference>
<reference evidence="10" key="1">
    <citation type="submission" date="2007-10" db="EMBL/GenBank/DDBJ databases">
        <title>Complete sequence of chromosome of Desulforudis audaxviator MP104C.</title>
        <authorList>
            <person name="Copeland A."/>
            <person name="Lucas S."/>
            <person name="Lapidus A."/>
            <person name="Barry K."/>
            <person name="Glavina del Rio T."/>
            <person name="Dalin E."/>
            <person name="Tice H."/>
            <person name="Bruce D."/>
            <person name="Pitluck S."/>
            <person name="Lowry S.R."/>
            <person name="Larimer F."/>
            <person name="Land M.L."/>
            <person name="Hauser L."/>
            <person name="Kyrpides N."/>
            <person name="Ivanova N.N."/>
            <person name="Richardson P."/>
        </authorList>
    </citation>
    <scope>NUCLEOTIDE SEQUENCE [LARGE SCALE GENOMIC DNA]</scope>
    <source>
        <strain evidence="10">MP104C</strain>
    </source>
</reference>
<keyword evidence="3" id="KW-0479">Metal-binding</keyword>
<keyword evidence="2" id="KW-0533">Nickel</keyword>
<evidence type="ECO:0000256" key="6">
    <source>
        <dbReference type="ARBA" id="ARBA00023004"/>
    </source>
</evidence>
<dbReference type="GO" id="GO:0004601">
    <property type="term" value="F:peroxidase activity"/>
    <property type="evidence" value="ECO:0007669"/>
    <property type="project" value="TreeGrafter"/>
</dbReference>
<dbReference type="SUPFAM" id="SSF56821">
    <property type="entry name" value="Prismane protein-like"/>
    <property type="match status" value="1"/>
</dbReference>
<dbReference type="AlphaFoldDB" id="B1I1E8"/>
<evidence type="ECO:0000259" key="8">
    <source>
        <dbReference type="PROSITE" id="PS51379"/>
    </source>
</evidence>
<protein>
    <submittedName>
        <fullName evidence="9">CO dehydrogenase/acetyl-CoA synthase complex, epsilon subunit</fullName>
        <ecNumber evidence="9">1.2.99.2</ecNumber>
    </submittedName>
</protein>
<dbReference type="GO" id="GO:0016151">
    <property type="term" value="F:nickel cation binding"/>
    <property type="evidence" value="ECO:0007669"/>
    <property type="project" value="InterPro"/>
</dbReference>
<sequence length="766" mass="83910">MSKTEKLREKINEIIRAEESWEAVGQTPMPRVTDLRNWDFRLMKTYRPFYAPFCDLCCLCNFGKCDLTQDRKGACGIDMATQQARMILIACLMGAAAHGAHGRHLIEHLIEKHGEDYPLVLGDQVNVEAPIIRTVLGLKPQTLGDLRKAVEYVEREFIHLVAATHTGQEGSNLDYESKAFHCGMLDHVALEACDLAQITGFNYPTSVVETPLVELGWGTIDRTKPVILLVGHNAAAANSMTDYLRKNNLLDQVELAGICCTALDATRYNAGAKVVGPLAQQRFFLKTGLADVIVTDEQCVLTDIPALAGETGAALIAWSDKICYGLDNVTEKETDEIVKMIVAGEKKQVLVLDSDKAAEVAVKVALALAPARKKFILSPAQAVEIAGRCREKCEKCHQNCANLLPVGTAVSRAGEGDLEPLAKLFRKCVGCGKCEEVCDFNLPILKLMAAAASAEKYKVRVGRGPIHDVEIRKVGSPIVLGTIPGVVLFAGCSNYPDIGDVAWMAEELARRKYIVCLSGCAAMAAGMYKDAEGRTIYEKYPPSFDAGGVLNVGSCVSNAHVVGAAIKIANIFANLPSRANYELIADYILNRVGACAVVWGPYSQKALAIGTGAIRWGIPLLLGPHGAKYRRLFMSKKEYDDWTVIDGRTEQLVDTREPTPEHMAIVVETRERALLTIIKLCMRRNDTAPGRAIKLHQYISVYKEHLGTLPDDLQNFVRTERDAPLVYKKEVLAYLNEVGWQPKPTLSLPTIIGTYETKVPVSATVK</sequence>
<dbReference type="STRING" id="477974.Daud_0105"/>
<dbReference type="InterPro" id="IPR011254">
    <property type="entry name" value="Prismane-like_sf"/>
</dbReference>
<evidence type="ECO:0000313" key="9">
    <source>
        <dbReference type="EMBL" id="ACA58673.1"/>
    </source>
</evidence>
<dbReference type="GO" id="GO:0006084">
    <property type="term" value="P:acetyl-CoA metabolic process"/>
    <property type="evidence" value="ECO:0007669"/>
    <property type="project" value="InterPro"/>
</dbReference>
<dbReference type="Pfam" id="PF03063">
    <property type="entry name" value="Prismane"/>
    <property type="match status" value="2"/>
</dbReference>
<dbReference type="GO" id="GO:0042542">
    <property type="term" value="P:response to hydrogen peroxide"/>
    <property type="evidence" value="ECO:0007669"/>
    <property type="project" value="TreeGrafter"/>
</dbReference>
<dbReference type="KEGG" id="dau:Daud_0105"/>
<evidence type="ECO:0000313" key="10">
    <source>
        <dbReference type="Proteomes" id="UP000008544"/>
    </source>
</evidence>
<reference evidence="9 10" key="2">
    <citation type="journal article" date="2008" name="Science">
        <title>Environmental genomics reveals a single-species ecosystem deep within Earth.</title>
        <authorList>
            <person name="Chivian D."/>
            <person name="Brodie E.L."/>
            <person name="Alm E.J."/>
            <person name="Culley D.E."/>
            <person name="Dehal P.S."/>
            <person name="Desantis T.Z."/>
            <person name="Gihring T.M."/>
            <person name="Lapidus A."/>
            <person name="Lin L.H."/>
            <person name="Lowry S.R."/>
            <person name="Moser D.P."/>
            <person name="Richardson P.M."/>
            <person name="Southam G."/>
            <person name="Wanger G."/>
            <person name="Pratt L.M."/>
            <person name="Andersen G.L."/>
            <person name="Hazen T.C."/>
            <person name="Brockman F.J."/>
            <person name="Arkin A.P."/>
            <person name="Onstott T.C."/>
        </authorList>
    </citation>
    <scope>NUCLEOTIDE SEQUENCE [LARGE SCALE GENOMIC DNA]</scope>
    <source>
        <strain evidence="9 10">MP104C</strain>
    </source>
</reference>
<proteinExistence type="predicted"/>
<dbReference type="InterPro" id="IPR004137">
    <property type="entry name" value="HCP/CODH"/>
</dbReference>
<keyword evidence="6" id="KW-0408">Iron</keyword>
<dbReference type="GO" id="GO:0051539">
    <property type="term" value="F:4 iron, 4 sulfur cluster binding"/>
    <property type="evidence" value="ECO:0007669"/>
    <property type="project" value="UniProtKB-KW"/>
</dbReference>
<dbReference type="InterPro" id="IPR004460">
    <property type="entry name" value="CdhA"/>
</dbReference>
<organism evidence="9 10">
    <name type="scientific">Desulforudis audaxviator (strain MP104C)</name>
    <dbReference type="NCBI Taxonomy" id="477974"/>
    <lineage>
        <taxon>Bacteria</taxon>
        <taxon>Bacillati</taxon>
        <taxon>Bacillota</taxon>
        <taxon>Clostridia</taxon>
        <taxon>Thermoanaerobacterales</taxon>
        <taxon>Candidatus Desulforudaceae</taxon>
        <taxon>Candidatus Desulforudis</taxon>
    </lineage>
</organism>
<keyword evidence="5 9" id="KW-0560">Oxidoreductase</keyword>
<dbReference type="NCBIfam" id="TIGR00314">
    <property type="entry name" value="cdhA"/>
    <property type="match status" value="1"/>
</dbReference>
<keyword evidence="7" id="KW-0411">Iron-sulfur</keyword>
<dbReference type="RefSeq" id="WP_012301267.1">
    <property type="nucleotide sequence ID" value="NC_010424.1"/>
</dbReference>
<evidence type="ECO:0000256" key="2">
    <source>
        <dbReference type="ARBA" id="ARBA00022596"/>
    </source>
</evidence>
<dbReference type="eggNOG" id="COG1152">
    <property type="taxonomic scope" value="Bacteria"/>
</dbReference>